<organism evidence="1 2">
    <name type="scientific">Litomosoides sigmodontis</name>
    <name type="common">Filarial nematode worm</name>
    <dbReference type="NCBI Taxonomy" id="42156"/>
    <lineage>
        <taxon>Eukaryota</taxon>
        <taxon>Metazoa</taxon>
        <taxon>Ecdysozoa</taxon>
        <taxon>Nematoda</taxon>
        <taxon>Chromadorea</taxon>
        <taxon>Rhabditida</taxon>
        <taxon>Spirurina</taxon>
        <taxon>Spiruromorpha</taxon>
        <taxon>Filarioidea</taxon>
        <taxon>Onchocercidae</taxon>
        <taxon>Litomosoides</taxon>
    </lineage>
</organism>
<protein>
    <submittedName>
        <fullName evidence="1">Uncharacterized protein</fullName>
    </submittedName>
</protein>
<dbReference type="Proteomes" id="UP000277928">
    <property type="component" value="Unassembled WGS sequence"/>
</dbReference>
<evidence type="ECO:0000313" key="1">
    <source>
        <dbReference type="EMBL" id="VDM91367.1"/>
    </source>
</evidence>
<gene>
    <name evidence="1" type="ORF">NLS_LOCUS9281</name>
</gene>
<keyword evidence="2" id="KW-1185">Reference proteome</keyword>
<proteinExistence type="predicted"/>
<dbReference type="EMBL" id="UYRX01001477">
    <property type="protein sequence ID" value="VDM91367.1"/>
    <property type="molecule type" value="Genomic_DNA"/>
</dbReference>
<evidence type="ECO:0000313" key="2">
    <source>
        <dbReference type="Proteomes" id="UP000277928"/>
    </source>
</evidence>
<name>A0A3P7K466_LITSI</name>
<accession>A0A3P7K466</accession>
<dbReference type="AlphaFoldDB" id="A0A3P7K466"/>
<reference evidence="1 2" key="1">
    <citation type="submission" date="2018-08" db="EMBL/GenBank/DDBJ databases">
        <authorList>
            <person name="Laetsch R D."/>
            <person name="Stevens L."/>
            <person name="Kumar S."/>
            <person name="Blaxter L. M."/>
        </authorList>
    </citation>
    <scope>NUCLEOTIDE SEQUENCE [LARGE SCALE GENOMIC DNA]</scope>
</reference>
<dbReference type="OrthoDB" id="10420029at2759"/>
<sequence length="38" mass="4638">LEKEYLAKRTKEQEEAIELRVSTYFYLTLELISVFDRI</sequence>
<feature type="non-terminal residue" evidence="1">
    <location>
        <position position="1"/>
    </location>
</feature>